<keyword evidence="7 9" id="KW-0173">Coenzyme A biosynthesis</keyword>
<evidence type="ECO:0000256" key="5">
    <source>
        <dbReference type="ARBA" id="ARBA00022840"/>
    </source>
</evidence>
<dbReference type="PRINTS" id="PR01020">
    <property type="entry name" value="LPSBIOSNTHSS"/>
</dbReference>
<accession>A0ABN4HSJ9</accession>
<feature type="binding site" evidence="9">
    <location>
        <position position="42"/>
    </location>
    <ligand>
        <name>substrate</name>
    </ligand>
</feature>
<organism evidence="11 12">
    <name type="scientific">Candidatus Coxiella mudrowiae</name>
    <dbReference type="NCBI Taxonomy" id="2054173"/>
    <lineage>
        <taxon>Bacteria</taxon>
        <taxon>Pseudomonadati</taxon>
        <taxon>Pseudomonadota</taxon>
        <taxon>Gammaproteobacteria</taxon>
        <taxon>Legionellales</taxon>
        <taxon>Coxiellaceae</taxon>
        <taxon>Coxiella</taxon>
    </lineage>
</organism>
<gene>
    <name evidence="9 11" type="primary">coaD</name>
    <name evidence="11" type="ORF">CleRT_13120</name>
</gene>
<evidence type="ECO:0000256" key="8">
    <source>
        <dbReference type="ARBA" id="ARBA00029346"/>
    </source>
</evidence>
<feature type="binding site" evidence="9">
    <location>
        <position position="10"/>
    </location>
    <ligand>
        <name>substrate</name>
    </ligand>
</feature>
<proteinExistence type="inferred from homology"/>
<keyword evidence="5 9" id="KW-0067">ATP-binding</keyword>
<sequence>MKPVAVYPGTFDPLTKGHVDIVERAMFLFEKIIVACAPTSRKTPHLSLAERIDLIKGVFFSDEINIEVAPLEGLLVDFAKQHNAKIILRGLRAVSDFDYEFQLAYMNHHLSPEIQTVFLLAKESYSHISGTLVREIVKLGGDISPFVPPLVAQRLAKRKKI</sequence>
<comment type="function">
    <text evidence="9">Reversibly transfers an adenylyl group from ATP to 4'-phosphopantetheine, yielding dephospho-CoA (dPCoA) and pyrophosphate.</text>
</comment>
<keyword evidence="6 9" id="KW-0460">Magnesium</keyword>
<dbReference type="NCBIfam" id="TIGR00125">
    <property type="entry name" value="cyt_tran_rel"/>
    <property type="match status" value="1"/>
</dbReference>
<dbReference type="HAMAP" id="MF_00151">
    <property type="entry name" value="PPAT_bact"/>
    <property type="match status" value="1"/>
</dbReference>
<feature type="binding site" evidence="9">
    <location>
        <position position="89"/>
    </location>
    <ligand>
        <name>substrate</name>
    </ligand>
</feature>
<feature type="binding site" evidence="9">
    <location>
        <begin position="90"/>
        <end position="92"/>
    </location>
    <ligand>
        <name>ATP</name>
        <dbReference type="ChEBI" id="CHEBI:30616"/>
    </ligand>
</feature>
<dbReference type="PANTHER" id="PTHR21342">
    <property type="entry name" value="PHOSPHOPANTETHEINE ADENYLYLTRANSFERASE"/>
    <property type="match status" value="1"/>
</dbReference>
<evidence type="ECO:0000256" key="3">
    <source>
        <dbReference type="ARBA" id="ARBA00022695"/>
    </source>
</evidence>
<reference evidence="11 12" key="1">
    <citation type="journal article" date="2015" name="Genome Biol. Evol.">
        <title>Distinctive Genome Reduction Rates Revealed by Genomic Analyses of Two Coxiella-Like Endosymbionts in Ticks.</title>
        <authorList>
            <person name="Gottlieb Y."/>
            <person name="Lalzar I."/>
            <person name="Klasson L."/>
        </authorList>
    </citation>
    <scope>NUCLEOTIDE SEQUENCE [LARGE SCALE GENOMIC DNA]</scope>
    <source>
        <strain evidence="11 12">CRt</strain>
    </source>
</reference>
<feature type="domain" description="Cytidyltransferase-like" evidence="10">
    <location>
        <begin position="6"/>
        <end position="135"/>
    </location>
</feature>
<comment type="pathway">
    <text evidence="9">Cofactor biosynthesis; coenzyme A biosynthesis; CoA from (R)-pantothenate: step 4/5.</text>
</comment>
<protein>
    <recommendedName>
        <fullName evidence="9">Phosphopantetheine adenylyltransferase</fullName>
        <ecNumber evidence="9">2.7.7.3</ecNumber>
    </recommendedName>
    <alternativeName>
        <fullName evidence="9">Dephospho-CoA pyrophosphorylase</fullName>
    </alternativeName>
    <alternativeName>
        <fullName evidence="9">Pantetheine-phosphate adenylyltransferase</fullName>
        <shortName evidence="9">PPAT</shortName>
    </alternativeName>
</protein>
<evidence type="ECO:0000256" key="4">
    <source>
        <dbReference type="ARBA" id="ARBA00022741"/>
    </source>
</evidence>
<evidence type="ECO:0000256" key="7">
    <source>
        <dbReference type="ARBA" id="ARBA00022993"/>
    </source>
</evidence>
<keyword evidence="3 9" id="KW-0548">Nucleotidyltransferase</keyword>
<evidence type="ECO:0000259" key="10">
    <source>
        <dbReference type="Pfam" id="PF01467"/>
    </source>
</evidence>
<comment type="cofactor">
    <cofactor evidence="9">
        <name>Mg(2+)</name>
        <dbReference type="ChEBI" id="CHEBI:18420"/>
    </cofactor>
</comment>
<comment type="similarity">
    <text evidence="9">Belongs to the bacterial CoaD family.</text>
</comment>
<dbReference type="Pfam" id="PF01467">
    <property type="entry name" value="CTP_transf_like"/>
    <property type="match status" value="1"/>
</dbReference>
<dbReference type="InterPro" id="IPR014729">
    <property type="entry name" value="Rossmann-like_a/b/a_fold"/>
</dbReference>
<dbReference type="InterPro" id="IPR001980">
    <property type="entry name" value="PPAT"/>
</dbReference>
<feature type="binding site" evidence="9">
    <location>
        <position position="18"/>
    </location>
    <ligand>
        <name>ATP</name>
        <dbReference type="ChEBI" id="CHEBI:30616"/>
    </ligand>
</feature>
<dbReference type="GO" id="GO:0016779">
    <property type="term" value="F:nucleotidyltransferase activity"/>
    <property type="evidence" value="ECO:0007669"/>
    <property type="project" value="UniProtKB-KW"/>
</dbReference>
<evidence type="ECO:0000256" key="2">
    <source>
        <dbReference type="ARBA" id="ARBA00022679"/>
    </source>
</evidence>
<comment type="catalytic activity">
    <reaction evidence="8 9">
        <text>(R)-4'-phosphopantetheine + ATP + H(+) = 3'-dephospho-CoA + diphosphate</text>
        <dbReference type="Rhea" id="RHEA:19801"/>
        <dbReference type="ChEBI" id="CHEBI:15378"/>
        <dbReference type="ChEBI" id="CHEBI:30616"/>
        <dbReference type="ChEBI" id="CHEBI:33019"/>
        <dbReference type="ChEBI" id="CHEBI:57328"/>
        <dbReference type="ChEBI" id="CHEBI:61723"/>
        <dbReference type="EC" id="2.7.7.3"/>
    </reaction>
</comment>
<comment type="subcellular location">
    <subcellularLocation>
        <location evidence="9">Cytoplasm</location>
    </subcellularLocation>
</comment>
<feature type="binding site" evidence="9">
    <location>
        <position position="75"/>
    </location>
    <ligand>
        <name>substrate</name>
    </ligand>
</feature>
<feature type="binding site" evidence="9">
    <location>
        <begin position="10"/>
        <end position="11"/>
    </location>
    <ligand>
        <name>ATP</name>
        <dbReference type="ChEBI" id="CHEBI:30616"/>
    </ligand>
</feature>
<keyword evidence="12" id="KW-1185">Reference proteome</keyword>
<evidence type="ECO:0000313" key="11">
    <source>
        <dbReference type="EMBL" id="AKQ33879.1"/>
    </source>
</evidence>
<feature type="binding site" evidence="9">
    <location>
        <begin position="125"/>
        <end position="131"/>
    </location>
    <ligand>
        <name>ATP</name>
        <dbReference type="ChEBI" id="CHEBI:30616"/>
    </ligand>
</feature>
<evidence type="ECO:0000256" key="6">
    <source>
        <dbReference type="ARBA" id="ARBA00022842"/>
    </source>
</evidence>
<dbReference type="PANTHER" id="PTHR21342:SF1">
    <property type="entry name" value="PHOSPHOPANTETHEINE ADENYLYLTRANSFERASE"/>
    <property type="match status" value="1"/>
</dbReference>
<feature type="binding site" evidence="9">
    <location>
        <position position="100"/>
    </location>
    <ligand>
        <name>ATP</name>
        <dbReference type="ChEBI" id="CHEBI:30616"/>
    </ligand>
</feature>
<dbReference type="EMBL" id="CP011126">
    <property type="protein sequence ID" value="AKQ33879.1"/>
    <property type="molecule type" value="Genomic_DNA"/>
</dbReference>
<evidence type="ECO:0000313" key="12">
    <source>
        <dbReference type="Proteomes" id="UP000063965"/>
    </source>
</evidence>
<name>A0ABN4HSJ9_9COXI</name>
<dbReference type="NCBIfam" id="TIGR01510">
    <property type="entry name" value="coaD_prev_kdtB"/>
    <property type="match status" value="1"/>
</dbReference>
<keyword evidence="1 9" id="KW-0963">Cytoplasm</keyword>
<dbReference type="RefSeq" id="WP_048875540.1">
    <property type="nucleotide sequence ID" value="NZ_CP011126.1"/>
</dbReference>
<dbReference type="EC" id="2.7.7.3" evidence="9"/>
<dbReference type="Gene3D" id="3.40.50.620">
    <property type="entry name" value="HUPs"/>
    <property type="match status" value="1"/>
</dbReference>
<dbReference type="SUPFAM" id="SSF52374">
    <property type="entry name" value="Nucleotidylyl transferase"/>
    <property type="match status" value="1"/>
</dbReference>
<comment type="subunit">
    <text evidence="9">Homohexamer.</text>
</comment>
<dbReference type="InterPro" id="IPR004821">
    <property type="entry name" value="Cyt_trans-like"/>
</dbReference>
<evidence type="ECO:0000256" key="1">
    <source>
        <dbReference type="ARBA" id="ARBA00022490"/>
    </source>
</evidence>
<evidence type="ECO:0000256" key="9">
    <source>
        <dbReference type="HAMAP-Rule" id="MF_00151"/>
    </source>
</evidence>
<keyword evidence="4 9" id="KW-0547">Nucleotide-binding</keyword>
<keyword evidence="2 9" id="KW-0808">Transferase</keyword>
<dbReference type="CDD" id="cd02163">
    <property type="entry name" value="PPAT"/>
    <property type="match status" value="1"/>
</dbReference>
<dbReference type="Proteomes" id="UP000063965">
    <property type="component" value="Chromosome"/>
</dbReference>
<feature type="site" description="Transition state stabilizer" evidence="9">
    <location>
        <position position="18"/>
    </location>
</feature>